<dbReference type="PANTHER" id="PTHR30098">
    <property type="entry name" value="LEUCYL/PHENYLALANYL-TRNA--PROTEIN TRANSFERASE"/>
    <property type="match status" value="1"/>
</dbReference>
<keyword evidence="6" id="KW-1185">Reference proteome</keyword>
<reference evidence="5 6" key="1">
    <citation type="submission" date="2012-09" db="EMBL/GenBank/DDBJ databases">
        <title>Genome Sequence of alkane-degrading Bacterium Alcanivorax venustensis ISO4.</title>
        <authorList>
            <person name="Lai Q."/>
            <person name="Shao Z."/>
        </authorList>
    </citation>
    <scope>NUCLEOTIDE SEQUENCE [LARGE SCALE GENOMIC DNA]</scope>
    <source>
        <strain evidence="5 6">ISO4</strain>
    </source>
</reference>
<dbReference type="HAMAP" id="MF_00688">
    <property type="entry name" value="Leu_Phe_trans"/>
    <property type="match status" value="1"/>
</dbReference>
<name>A0ABS0AID7_9GAMM</name>
<dbReference type="InterPro" id="IPR004616">
    <property type="entry name" value="Leu/Phe-tRNA_Trfase"/>
</dbReference>
<dbReference type="InterPro" id="IPR042203">
    <property type="entry name" value="Leu/Phe-tRNA_Trfase_C"/>
</dbReference>
<dbReference type="Pfam" id="PF03588">
    <property type="entry name" value="Leu_Phe_trans"/>
    <property type="match status" value="1"/>
</dbReference>
<keyword evidence="1 4" id="KW-0963">Cytoplasm</keyword>
<evidence type="ECO:0000256" key="1">
    <source>
        <dbReference type="ARBA" id="ARBA00022490"/>
    </source>
</evidence>
<comment type="similarity">
    <text evidence="4">Belongs to the L/F-transferase family.</text>
</comment>
<dbReference type="Proteomes" id="UP000644441">
    <property type="component" value="Unassembled WGS sequence"/>
</dbReference>
<evidence type="ECO:0000256" key="4">
    <source>
        <dbReference type="HAMAP-Rule" id="MF_00688"/>
    </source>
</evidence>
<dbReference type="PANTHER" id="PTHR30098:SF2">
    <property type="entry name" value="LEUCYL_PHENYLALANYL-TRNA--PROTEIN TRANSFERASE"/>
    <property type="match status" value="1"/>
</dbReference>
<keyword evidence="3 4" id="KW-0012">Acyltransferase</keyword>
<organism evidence="5 6">
    <name type="scientific">Alloalcanivorax venustensis ISO4</name>
    <dbReference type="NCBI Taxonomy" id="1177184"/>
    <lineage>
        <taxon>Bacteria</taxon>
        <taxon>Pseudomonadati</taxon>
        <taxon>Pseudomonadota</taxon>
        <taxon>Gammaproteobacteria</taxon>
        <taxon>Oceanospirillales</taxon>
        <taxon>Alcanivoracaceae</taxon>
        <taxon>Alloalcanivorax</taxon>
    </lineage>
</organism>
<dbReference type="EMBL" id="ARXR01000013">
    <property type="protein sequence ID" value="MBF5053256.1"/>
    <property type="molecule type" value="Genomic_DNA"/>
</dbReference>
<keyword evidence="2 4" id="KW-0808">Transferase</keyword>
<sequence length="235" mass="26356">MIPWLPPGSDFPPLEEALDDPNGLLAAGNDLAPDTLISAYTRGIFPWYDPSQPVLWWTPNPRCVFRPGDFHISRRLGRHLRNADLTFYLDRDFERVIDVCAAPRDDDGGTWITPEMRAAYLRLHALGHAHCVTVFEDGELAGGLYGVQLGGVLFGESMFSTRTNGSKSVLALLWRLAPRLGIRLLDAQVESDHLMRLGAFLMPRVDFQRQLDALITDTTPLPWPKAPIRWNDATP</sequence>
<evidence type="ECO:0000313" key="6">
    <source>
        <dbReference type="Proteomes" id="UP000644441"/>
    </source>
</evidence>
<comment type="caution">
    <text evidence="5">The sequence shown here is derived from an EMBL/GenBank/DDBJ whole genome shotgun (WGS) entry which is preliminary data.</text>
</comment>
<dbReference type="Gene3D" id="3.40.630.70">
    <property type="entry name" value="Leucyl/phenylalanyl-tRNA-protein transferase, C-terminal domain"/>
    <property type="match status" value="1"/>
</dbReference>
<dbReference type="NCBIfam" id="TIGR00667">
    <property type="entry name" value="aat"/>
    <property type="match status" value="1"/>
</dbReference>
<proteinExistence type="inferred from homology"/>
<dbReference type="Gene3D" id="3.30.70.3550">
    <property type="entry name" value="Leucyl/phenylalanyl-tRNA-protein transferase, N-terminal domain"/>
    <property type="match status" value="1"/>
</dbReference>
<comment type="catalytic activity">
    <reaction evidence="4">
        <text>N-terminal L-arginyl-[protein] + L-leucyl-tRNA(Leu) = N-terminal L-leucyl-L-arginyl-[protein] + tRNA(Leu) + H(+)</text>
        <dbReference type="Rhea" id="RHEA:50416"/>
        <dbReference type="Rhea" id="RHEA-COMP:9613"/>
        <dbReference type="Rhea" id="RHEA-COMP:9622"/>
        <dbReference type="Rhea" id="RHEA-COMP:12672"/>
        <dbReference type="Rhea" id="RHEA-COMP:12673"/>
        <dbReference type="ChEBI" id="CHEBI:15378"/>
        <dbReference type="ChEBI" id="CHEBI:64719"/>
        <dbReference type="ChEBI" id="CHEBI:78442"/>
        <dbReference type="ChEBI" id="CHEBI:78494"/>
        <dbReference type="ChEBI" id="CHEBI:133044"/>
        <dbReference type="EC" id="2.3.2.6"/>
    </reaction>
</comment>
<comment type="function">
    <text evidence="4">Functions in the N-end rule pathway of protein degradation where it conjugates Leu, Phe and, less efficiently, Met from aminoacyl-tRNAs to the N-termini of proteins containing an N-terminal arginine or lysine.</text>
</comment>
<dbReference type="SUPFAM" id="SSF55729">
    <property type="entry name" value="Acyl-CoA N-acyltransferases (Nat)"/>
    <property type="match status" value="1"/>
</dbReference>
<evidence type="ECO:0000256" key="2">
    <source>
        <dbReference type="ARBA" id="ARBA00022679"/>
    </source>
</evidence>
<accession>A0ABS0AID7</accession>
<comment type="catalytic activity">
    <reaction evidence="4">
        <text>L-phenylalanyl-tRNA(Phe) + an N-terminal L-alpha-aminoacyl-[protein] = an N-terminal L-phenylalanyl-L-alpha-aminoacyl-[protein] + tRNA(Phe)</text>
        <dbReference type="Rhea" id="RHEA:43632"/>
        <dbReference type="Rhea" id="RHEA-COMP:9668"/>
        <dbReference type="Rhea" id="RHEA-COMP:9699"/>
        <dbReference type="Rhea" id="RHEA-COMP:10636"/>
        <dbReference type="Rhea" id="RHEA-COMP:10637"/>
        <dbReference type="ChEBI" id="CHEBI:78442"/>
        <dbReference type="ChEBI" id="CHEBI:78531"/>
        <dbReference type="ChEBI" id="CHEBI:78597"/>
        <dbReference type="ChEBI" id="CHEBI:83561"/>
        <dbReference type="EC" id="2.3.2.6"/>
    </reaction>
</comment>
<evidence type="ECO:0000256" key="3">
    <source>
        <dbReference type="ARBA" id="ARBA00023315"/>
    </source>
</evidence>
<dbReference type="RefSeq" id="WP_194856031.1">
    <property type="nucleotide sequence ID" value="NZ_ARXR01000013.1"/>
</dbReference>
<dbReference type="GO" id="GO:0008914">
    <property type="term" value="F:leucyl-tRNA--protein transferase activity"/>
    <property type="evidence" value="ECO:0007669"/>
    <property type="project" value="UniProtKB-EC"/>
</dbReference>
<comment type="subcellular location">
    <subcellularLocation>
        <location evidence="4">Cytoplasm</location>
    </subcellularLocation>
</comment>
<evidence type="ECO:0000313" key="5">
    <source>
        <dbReference type="EMBL" id="MBF5053256.1"/>
    </source>
</evidence>
<protein>
    <recommendedName>
        <fullName evidence="4">Leucyl/phenylalanyl-tRNA--protein transferase</fullName>
        <ecNumber evidence="4">2.3.2.6</ecNumber>
    </recommendedName>
    <alternativeName>
        <fullName evidence="4">L/F-transferase</fullName>
    </alternativeName>
    <alternativeName>
        <fullName evidence="4">Leucyltransferase</fullName>
    </alternativeName>
    <alternativeName>
        <fullName evidence="4">Phenyalanyltransferase</fullName>
    </alternativeName>
</protein>
<dbReference type="InterPro" id="IPR016181">
    <property type="entry name" value="Acyl_CoA_acyltransferase"/>
</dbReference>
<comment type="catalytic activity">
    <reaction evidence="4">
        <text>N-terminal L-lysyl-[protein] + L-leucyl-tRNA(Leu) = N-terminal L-leucyl-L-lysyl-[protein] + tRNA(Leu) + H(+)</text>
        <dbReference type="Rhea" id="RHEA:12340"/>
        <dbReference type="Rhea" id="RHEA-COMP:9613"/>
        <dbReference type="Rhea" id="RHEA-COMP:9622"/>
        <dbReference type="Rhea" id="RHEA-COMP:12670"/>
        <dbReference type="Rhea" id="RHEA-COMP:12671"/>
        <dbReference type="ChEBI" id="CHEBI:15378"/>
        <dbReference type="ChEBI" id="CHEBI:65249"/>
        <dbReference type="ChEBI" id="CHEBI:78442"/>
        <dbReference type="ChEBI" id="CHEBI:78494"/>
        <dbReference type="ChEBI" id="CHEBI:133043"/>
        <dbReference type="EC" id="2.3.2.6"/>
    </reaction>
</comment>
<gene>
    <name evidence="4 5" type="primary">aat</name>
    <name evidence="5" type="ORF">ISO4_01858</name>
</gene>
<dbReference type="InterPro" id="IPR042221">
    <property type="entry name" value="Leu/Phe-tRNA_Trfase_N"/>
</dbReference>
<dbReference type="EC" id="2.3.2.6" evidence="4"/>